<comment type="similarity">
    <text evidence="10">In the C-terminal section; belongs to the IspF family.</text>
</comment>
<feature type="binding site" evidence="10">
    <location>
        <position position="359"/>
    </location>
    <ligand>
        <name>4-CDP-2-C-methyl-D-erythritol 2-phosphate</name>
        <dbReference type="ChEBI" id="CHEBI:57919"/>
    </ligand>
</feature>
<evidence type="ECO:0000313" key="13">
    <source>
        <dbReference type="EMBL" id="ANV98791.1"/>
    </source>
</evidence>
<keyword evidence="6 10" id="KW-0479">Metal-binding</keyword>
<comment type="catalytic activity">
    <reaction evidence="10">
        <text>2-C-methyl-D-erythritol 4-phosphate + CTP + H(+) = 4-CDP-2-C-methyl-D-erythritol + diphosphate</text>
        <dbReference type="Rhea" id="RHEA:13429"/>
        <dbReference type="ChEBI" id="CHEBI:15378"/>
        <dbReference type="ChEBI" id="CHEBI:33019"/>
        <dbReference type="ChEBI" id="CHEBI:37563"/>
        <dbReference type="ChEBI" id="CHEBI:57823"/>
        <dbReference type="ChEBI" id="CHEBI:58262"/>
        <dbReference type="EC" id="2.7.7.60"/>
    </reaction>
</comment>
<evidence type="ECO:0000313" key="14">
    <source>
        <dbReference type="Proteomes" id="UP000092884"/>
    </source>
</evidence>
<dbReference type="Pfam" id="PF01128">
    <property type="entry name" value="IspD"/>
    <property type="match status" value="1"/>
</dbReference>
<proteinExistence type="inferred from homology"/>
<evidence type="ECO:0000256" key="8">
    <source>
        <dbReference type="ARBA" id="ARBA00023239"/>
    </source>
</evidence>
<evidence type="ECO:0000256" key="3">
    <source>
        <dbReference type="ARBA" id="ARBA00004709"/>
    </source>
</evidence>
<keyword evidence="8 10" id="KW-0456">Lyase</keyword>
<feature type="region of interest" description="2-C-methyl-D-erythritol 4-phosphate cytidylyltransferase" evidence="10">
    <location>
        <begin position="1"/>
        <end position="218"/>
    </location>
</feature>
<dbReference type="AlphaFoldDB" id="A0A1B1U7T5"/>
<evidence type="ECO:0000256" key="1">
    <source>
        <dbReference type="ARBA" id="ARBA00000200"/>
    </source>
</evidence>
<dbReference type="NCBIfam" id="NF006899">
    <property type="entry name" value="PRK09382.1"/>
    <property type="match status" value="1"/>
</dbReference>
<evidence type="ECO:0000256" key="10">
    <source>
        <dbReference type="HAMAP-Rule" id="MF_01520"/>
    </source>
</evidence>
<protein>
    <recommendedName>
        <fullName evidence="10">Bifunctional enzyme IspD/IspF</fullName>
    </recommendedName>
    <domain>
        <recommendedName>
            <fullName evidence="10">2-C-methyl-D-erythritol 4-phosphate cytidylyltransferase</fullName>
            <ecNumber evidence="10">2.7.7.60</ecNumber>
        </recommendedName>
        <alternativeName>
            <fullName evidence="10">4-diphosphocytidyl-2C-methyl-D-erythritol synthase</fullName>
        </alternativeName>
        <alternativeName>
            <fullName evidence="10">MEP cytidylyltransferase</fullName>
            <shortName evidence="10">MCT</shortName>
        </alternativeName>
    </domain>
    <domain>
        <recommendedName>
            <fullName evidence="10">2-C-methyl-D-erythritol 2,4-cyclodiphosphate synthase</fullName>
            <shortName evidence="10">MECDP-synthase</shortName>
            <shortName evidence="10">MECPP-synthase</shortName>
            <shortName evidence="10">MECPS</shortName>
            <ecNumber evidence="10">4.6.1.12</ecNumber>
        </recommendedName>
    </domain>
</protein>
<evidence type="ECO:0000256" key="9">
    <source>
        <dbReference type="ARBA" id="ARBA00023268"/>
    </source>
</evidence>
<evidence type="ECO:0000256" key="2">
    <source>
        <dbReference type="ARBA" id="ARBA00001968"/>
    </source>
</evidence>
<dbReference type="PANTHER" id="PTHR43181">
    <property type="entry name" value="2-C-METHYL-D-ERYTHRITOL 2,4-CYCLODIPHOSPHATE SYNTHASE, CHLOROPLASTIC"/>
    <property type="match status" value="1"/>
</dbReference>
<dbReference type="NCBIfam" id="TIGR00151">
    <property type="entry name" value="ispF"/>
    <property type="match status" value="1"/>
</dbReference>
<dbReference type="STRING" id="222136.BBW65_07355"/>
<feature type="binding site" evidence="10">
    <location>
        <begin position="349"/>
        <end position="352"/>
    </location>
    <ligand>
        <name>4-CDP-2-C-methyl-D-erythritol 2-phosphate</name>
        <dbReference type="ChEBI" id="CHEBI:57919"/>
    </ligand>
</feature>
<dbReference type="EC" id="4.6.1.12" evidence="10"/>
<feature type="binding site" evidence="10">
    <location>
        <position position="227"/>
    </location>
    <ligand>
        <name>a divalent metal cation</name>
        <dbReference type="ChEBI" id="CHEBI:60240"/>
    </ligand>
</feature>
<comment type="caution">
    <text evidence="10">Lacks conserved residue(s) required for the propagation of feature annotation.</text>
</comment>
<gene>
    <name evidence="10" type="primary">ispDF</name>
    <name evidence="13" type="ORF">BBW65_07355</name>
</gene>
<evidence type="ECO:0000256" key="6">
    <source>
        <dbReference type="ARBA" id="ARBA00022723"/>
    </source>
</evidence>
<dbReference type="InterPro" id="IPR036571">
    <property type="entry name" value="MECDP_synthase_sf"/>
</dbReference>
<dbReference type="Pfam" id="PF02542">
    <property type="entry name" value="YgbB"/>
    <property type="match status" value="1"/>
</dbReference>
<dbReference type="EMBL" id="CP016503">
    <property type="protein sequence ID" value="ANV98791.1"/>
    <property type="molecule type" value="Genomic_DNA"/>
</dbReference>
<comment type="pathway">
    <text evidence="10">Isoprenoid biosynthesis; isopentenyl diphosphate biosynthesis via DXP pathway; isopentenyl diphosphate from 1-deoxy-D-xylulose 5-phosphate: step 2/6.</text>
</comment>
<dbReference type="GO" id="GO:0046872">
    <property type="term" value="F:metal ion binding"/>
    <property type="evidence" value="ECO:0007669"/>
    <property type="project" value="UniProtKB-KW"/>
</dbReference>
<comment type="cofactor">
    <cofactor evidence="2 10">
        <name>a divalent metal cation</name>
        <dbReference type="ChEBI" id="CHEBI:60240"/>
    </cofactor>
</comment>
<comment type="similarity">
    <text evidence="11">Belongs to the IspF family.</text>
</comment>
<dbReference type="EC" id="2.7.7.60" evidence="10"/>
<feature type="binding site" evidence="10">
    <location>
        <position position="356"/>
    </location>
    <ligand>
        <name>4-CDP-2-C-methyl-D-erythritol 2-phosphate</name>
        <dbReference type="ChEBI" id="CHEBI:57919"/>
    </ligand>
</feature>
<dbReference type="CDD" id="cd00554">
    <property type="entry name" value="MECDP_synthase"/>
    <property type="match status" value="1"/>
</dbReference>
<dbReference type="SUPFAM" id="SSF53448">
    <property type="entry name" value="Nucleotide-diphospho-sugar transferases"/>
    <property type="match status" value="1"/>
</dbReference>
<evidence type="ECO:0000256" key="7">
    <source>
        <dbReference type="ARBA" id="ARBA00023229"/>
    </source>
</evidence>
<feature type="site" description="Transition state stabilizer" evidence="10">
    <location>
        <position position="251"/>
    </location>
</feature>
<dbReference type="HAMAP" id="MF_00107">
    <property type="entry name" value="IspF"/>
    <property type="match status" value="1"/>
</dbReference>
<dbReference type="InterPro" id="IPR003526">
    <property type="entry name" value="MECDP_synthase"/>
</dbReference>
<feature type="binding site" evidence="10">
    <location>
        <begin position="225"/>
        <end position="227"/>
    </location>
    <ligand>
        <name>4-CDP-2-C-methyl-D-erythritol 2-phosphate</name>
        <dbReference type="ChEBI" id="CHEBI:57919"/>
    </ligand>
</feature>
<feature type="binding site" evidence="10">
    <location>
        <begin position="251"/>
        <end position="252"/>
    </location>
    <ligand>
        <name>4-CDP-2-C-methyl-D-erythritol 2-phosphate</name>
        <dbReference type="ChEBI" id="CHEBI:57919"/>
    </ligand>
</feature>
<evidence type="ECO:0000259" key="12">
    <source>
        <dbReference type="Pfam" id="PF02542"/>
    </source>
</evidence>
<dbReference type="KEGG" id="het:BBW65_07355"/>
<feature type="site" description="Transition state stabilizer" evidence="10">
    <location>
        <position position="17"/>
    </location>
</feature>
<keyword evidence="5 10" id="KW-0548">Nucleotidyltransferase</keyword>
<dbReference type="InterPro" id="IPR034683">
    <property type="entry name" value="IspD/TarI"/>
</dbReference>
<evidence type="ECO:0000256" key="4">
    <source>
        <dbReference type="ARBA" id="ARBA00022679"/>
    </source>
</evidence>
<feature type="site" description="Positions MEP for the nucleophilic attack" evidence="10">
    <location>
        <position position="146"/>
    </location>
</feature>
<reference evidence="14" key="1">
    <citation type="submission" date="2016-07" db="EMBL/GenBank/DDBJ databases">
        <authorList>
            <person name="Florea S."/>
            <person name="Webb J.S."/>
            <person name="Jaromczyk J."/>
            <person name="Schardl C.L."/>
        </authorList>
    </citation>
    <scope>NUCLEOTIDE SEQUENCE [LARGE SCALE GENOMIC DNA]</scope>
    <source>
        <strain evidence="14">MIT 01-6242</strain>
    </source>
</reference>
<dbReference type="InterPro" id="IPR020555">
    <property type="entry name" value="MECDP_synthase_CS"/>
</dbReference>
<dbReference type="Proteomes" id="UP000092884">
    <property type="component" value="Chromosome"/>
</dbReference>
<dbReference type="HAMAP" id="MF_01520">
    <property type="entry name" value="IspDF"/>
    <property type="match status" value="1"/>
</dbReference>
<name>A0A1B1U7T5_9HELI</name>
<dbReference type="InterPro" id="IPR029044">
    <property type="entry name" value="Nucleotide-diphossugar_trans"/>
</dbReference>
<feature type="binding site" evidence="10">
    <location>
        <position position="259"/>
    </location>
    <ligand>
        <name>a divalent metal cation</name>
        <dbReference type="ChEBI" id="CHEBI:60240"/>
    </ligand>
</feature>
<accession>A0A1B1U7T5</accession>
<dbReference type="InterPro" id="IPR026596">
    <property type="entry name" value="IspD/F"/>
</dbReference>
<dbReference type="GO" id="GO:0019288">
    <property type="term" value="P:isopentenyl diphosphate biosynthetic process, methylerythritol 4-phosphate pathway"/>
    <property type="evidence" value="ECO:0007669"/>
    <property type="project" value="UniProtKB-UniRule"/>
</dbReference>
<dbReference type="GO" id="GO:0016114">
    <property type="term" value="P:terpenoid biosynthetic process"/>
    <property type="evidence" value="ECO:0007669"/>
    <property type="project" value="InterPro"/>
</dbReference>
<comment type="function">
    <text evidence="10">Bifunctional enzyme that catalyzes the formation of 4-diphosphocytidyl-2-C-methyl-D-erythritol from CTP and 2-C-methyl-D-erythritol 4-phosphate (MEP) (IspD), and catalyzes the conversion of 4-diphosphocytidyl-2-C-methyl-D-erythritol 2-phosphate (CDP-ME2P) to 2-C-methyl-D-erythritol 2,4-cyclodiphosphate (ME-CPP) with a corresponding release of cytidine 5-monophosphate (CMP) (IspF).</text>
</comment>
<feature type="binding site" evidence="10">
    <location>
        <begin position="278"/>
        <end position="282"/>
    </location>
    <ligand>
        <name>4-CDP-2-C-methyl-D-erythritol 2-phosphate</name>
        <dbReference type="ChEBI" id="CHEBI:57919"/>
    </ligand>
</feature>
<organism evidence="13 14">
    <name type="scientific">Helicobacter enhydrae</name>
    <dbReference type="NCBI Taxonomy" id="222136"/>
    <lineage>
        <taxon>Bacteria</taxon>
        <taxon>Pseudomonadati</taxon>
        <taxon>Campylobacterota</taxon>
        <taxon>Epsilonproteobacteria</taxon>
        <taxon>Campylobacterales</taxon>
        <taxon>Helicobacteraceae</taxon>
        <taxon>Helicobacter</taxon>
    </lineage>
</organism>
<comment type="catalytic activity">
    <reaction evidence="1 10 11">
        <text>4-CDP-2-C-methyl-D-erythritol 2-phosphate = 2-C-methyl-D-erythritol 2,4-cyclic diphosphate + CMP</text>
        <dbReference type="Rhea" id="RHEA:23864"/>
        <dbReference type="ChEBI" id="CHEBI:57919"/>
        <dbReference type="ChEBI" id="CHEBI:58483"/>
        <dbReference type="ChEBI" id="CHEBI:60377"/>
        <dbReference type="EC" id="4.6.1.12"/>
    </reaction>
</comment>
<feature type="binding site" evidence="10">
    <location>
        <begin position="273"/>
        <end position="275"/>
    </location>
    <ligand>
        <name>4-CDP-2-C-methyl-D-erythritol 2-phosphate</name>
        <dbReference type="ChEBI" id="CHEBI:57919"/>
    </ligand>
</feature>
<comment type="pathway">
    <text evidence="3 10">Isoprenoid biosynthesis; isopentenyl diphosphate biosynthesis via DXP pathway; isopentenyl diphosphate from 1-deoxy-D-xylulose 5-phosphate: step 4/6.</text>
</comment>
<dbReference type="PROSITE" id="PS01350">
    <property type="entry name" value="ISPF"/>
    <property type="match status" value="1"/>
</dbReference>
<dbReference type="Gene3D" id="3.90.550.10">
    <property type="entry name" value="Spore Coat Polysaccharide Biosynthesis Protein SpsA, Chain A"/>
    <property type="match status" value="1"/>
</dbReference>
<keyword evidence="14" id="KW-1185">Reference proteome</keyword>
<feature type="region of interest" description="2-C-methyl-D-erythritol 2,4-cyclodiphosphate synthase" evidence="10">
    <location>
        <begin position="219"/>
        <end position="379"/>
    </location>
</feature>
<comment type="similarity">
    <text evidence="10">In the N-terminal section; belongs to the IspD/TarI cytidylyltransferase family. IspD subfamily.</text>
</comment>
<dbReference type="GO" id="GO:0008685">
    <property type="term" value="F:2-C-methyl-D-erythritol 2,4-cyclodiphosphate synthase activity"/>
    <property type="evidence" value="ECO:0007669"/>
    <property type="project" value="UniProtKB-UniRule"/>
</dbReference>
<evidence type="ECO:0000256" key="11">
    <source>
        <dbReference type="RuleBase" id="RU004395"/>
    </source>
</evidence>
<sequence length="379" mass="42501">MNKDITIILLASGNSTRFSQESLPKKQWLRIQDKPLWQFVYDLFLSFGFEQIILTASNQQECQYMQLLGYQAILGGETRTLSLLQALQKVTTPYVLVNDAARWNIPKNTIDTLIQTAKLHPHLDCIAPSLKLADTLHDTRGAYPPREYFEMIQTPQLSKTKILIEALNQGEFSDESSAIFHHTRQVCYVPGSPLLHKLTTQEDLLWLRTFASPPSTETLIGNGLDIHAFENGKPMRLCGIEIPSPFGFKAHSDGDVAIHAIIDAMLGAIGAGDIGEWFPDTDERFKGADSMQLLRQVSSFLRDIGYTICNLDLTLVAQIPKITPHKAKMREHLAHLLNLPQPKISLKATTAEKMGFIGREEGVCAICTIGVKFYDWSHQ</sequence>
<feature type="site" description="Positions MEP for the nucleophilic attack" evidence="10">
    <location>
        <position position="197"/>
    </location>
</feature>
<dbReference type="SUPFAM" id="SSF69765">
    <property type="entry name" value="IpsF-like"/>
    <property type="match status" value="1"/>
</dbReference>
<keyword evidence="7 10" id="KW-0414">Isoprene biosynthesis</keyword>
<dbReference type="Gene3D" id="3.30.1330.50">
    <property type="entry name" value="2-C-methyl-D-erythritol 2,4-cyclodiphosphate synthase"/>
    <property type="match status" value="1"/>
</dbReference>
<feature type="site" description="Transition state stabilizer" evidence="10">
    <location>
        <position position="350"/>
    </location>
</feature>
<keyword evidence="4 10" id="KW-0808">Transferase</keyword>
<evidence type="ECO:0000256" key="5">
    <source>
        <dbReference type="ARBA" id="ARBA00022695"/>
    </source>
</evidence>
<dbReference type="UniPathway" id="UPA00056">
    <property type="reaction ID" value="UER00093"/>
</dbReference>
<feature type="domain" description="2-C-methyl-D-erythritol 2,4-cyclodiphosphate synthase" evidence="12">
    <location>
        <begin position="220"/>
        <end position="370"/>
    </location>
</feature>
<feature type="site" description="Transition state stabilizer" evidence="10">
    <location>
        <position position="26"/>
    </location>
</feature>
<dbReference type="GO" id="GO:0050518">
    <property type="term" value="F:2-C-methyl-D-erythritol 4-phosphate cytidylyltransferase activity"/>
    <property type="evidence" value="ECO:0007669"/>
    <property type="project" value="UniProtKB-UniRule"/>
</dbReference>
<dbReference type="PANTHER" id="PTHR43181:SF1">
    <property type="entry name" value="2-C-METHYL-D-ERYTHRITOL 2,4-CYCLODIPHOSPHATE SYNTHASE, CHLOROPLASTIC"/>
    <property type="match status" value="1"/>
</dbReference>
<keyword evidence="9 10" id="KW-0511">Multifunctional enzyme</keyword>
<feature type="binding site" evidence="10">
    <location>
        <position position="225"/>
    </location>
    <ligand>
        <name>a divalent metal cation</name>
        <dbReference type="ChEBI" id="CHEBI:60240"/>
    </ligand>
</feature>